<evidence type="ECO:0000256" key="1">
    <source>
        <dbReference type="SAM" id="Phobius"/>
    </source>
</evidence>
<dbReference type="PANTHER" id="PTHR32026">
    <property type="entry name" value="METHYLTRANSFERASE-LIKE PROTEIN 24"/>
    <property type="match status" value="1"/>
</dbReference>
<gene>
    <name evidence="3" type="ORF">CELE_Y40H7A.3</name>
    <name evidence="3 5" type="ORF">Y40H7A.3</name>
</gene>
<dbReference type="Bgee" id="WBGene00012743">
    <property type="expression patterns" value="Expressed in pharyngeal muscle cell (C elegans) and 1 other cell type or tissue"/>
</dbReference>
<name>Q9XWA3_CAEEL</name>
<evidence type="ECO:0000313" key="3">
    <source>
        <dbReference type="EMBL" id="CAA22063.2"/>
    </source>
</evidence>
<sequence length="274" mass="31882">MVFTRKRKDLNTHFFCALVFFCQCLVILYLYKHLKHNTRINLESATLKKMRQEALNQGDKIRESILEMSKQNESHKFYETLRPEAFCPLKLKIGGDGDSGKVTCDPKRARNDCTMMSLGLNDQIQFDEEIQSITDYRCNIIGADMARQNATTQEKYAKMKGQLFVGNVPDTLKLYRMMIDSESKEVEILKIDIESSEHAALEPFLKNYFVCQILIEIHGLPAKQLEMLRKISRLGFRMFNFERNPSCTICCEYSFINEMCMSRYQVIPMVSLIT</sequence>
<dbReference type="GO" id="GO:0008168">
    <property type="term" value="F:methyltransferase activity"/>
    <property type="evidence" value="ECO:0007669"/>
    <property type="project" value="UniProtKB-KW"/>
</dbReference>
<dbReference type="PaxDb" id="6239-Y40H7A.3"/>
<feature type="transmembrane region" description="Helical" evidence="1">
    <location>
        <begin position="12"/>
        <end position="31"/>
    </location>
</feature>
<dbReference type="Pfam" id="PF13383">
    <property type="entry name" value="Methyltransf_22"/>
    <property type="match status" value="1"/>
</dbReference>
<dbReference type="AlphaFoldDB" id="Q9XWA3"/>
<keyword evidence="3" id="KW-0489">Methyltransferase</keyword>
<dbReference type="InParanoid" id="Q9XWA3"/>
<feature type="domain" description="Methyltransferase" evidence="2">
    <location>
        <begin position="45"/>
        <end position="256"/>
    </location>
</feature>
<protein>
    <submittedName>
        <fullName evidence="3">Methyltransferase domain-containing protein</fullName>
    </submittedName>
</protein>
<accession>Q9XWA3</accession>
<keyword evidence="1" id="KW-0472">Membrane</keyword>
<dbReference type="RefSeq" id="NP_502830.2">
    <property type="nucleotide sequence ID" value="NM_070429.2"/>
</dbReference>
<dbReference type="Proteomes" id="UP000001940">
    <property type="component" value="Chromosome IV"/>
</dbReference>
<dbReference type="OrthoDB" id="5815019at2759"/>
<keyword evidence="3" id="KW-0808">Transferase</keyword>
<evidence type="ECO:0000259" key="2">
    <source>
        <dbReference type="Pfam" id="PF13383"/>
    </source>
</evidence>
<dbReference type="PhylomeDB" id="Q9XWA3"/>
<evidence type="ECO:0000313" key="5">
    <source>
        <dbReference type="WormBase" id="Y40H7A.3a"/>
    </source>
</evidence>
<dbReference type="InterPro" id="IPR025714">
    <property type="entry name" value="Methyltranfer_dom"/>
</dbReference>
<dbReference type="InterPro" id="IPR026913">
    <property type="entry name" value="METTL24"/>
</dbReference>
<dbReference type="GeneID" id="189802"/>
<keyword evidence="1" id="KW-1133">Transmembrane helix</keyword>
<dbReference type="FunCoup" id="Q9XWA3">
    <property type="interactions" value="7"/>
</dbReference>
<dbReference type="PIR" id="T26793">
    <property type="entry name" value="T26793"/>
</dbReference>
<keyword evidence="4" id="KW-1185">Reference proteome</keyword>
<organism evidence="3 4">
    <name type="scientific">Caenorhabditis elegans</name>
    <dbReference type="NCBI Taxonomy" id="6239"/>
    <lineage>
        <taxon>Eukaryota</taxon>
        <taxon>Metazoa</taxon>
        <taxon>Ecdysozoa</taxon>
        <taxon>Nematoda</taxon>
        <taxon>Chromadorea</taxon>
        <taxon>Rhabditida</taxon>
        <taxon>Rhabditina</taxon>
        <taxon>Rhabditomorpha</taxon>
        <taxon>Rhabditoidea</taxon>
        <taxon>Rhabditidae</taxon>
        <taxon>Peloderinae</taxon>
        <taxon>Caenorhabditis</taxon>
    </lineage>
</organism>
<reference evidence="3 4" key="1">
    <citation type="journal article" date="1998" name="Science">
        <title>Genome sequence of the nematode C. elegans: a platform for investigating biology.</title>
        <authorList>
            <consortium name="The C. elegans sequencing consortium"/>
            <person name="Sulson J.E."/>
            <person name="Waterston R."/>
        </authorList>
    </citation>
    <scope>NUCLEOTIDE SEQUENCE [LARGE SCALE GENOMIC DNA]</scope>
    <source>
        <strain evidence="3 4">Bristol N2</strain>
    </source>
</reference>
<keyword evidence="1" id="KW-0812">Transmembrane</keyword>
<evidence type="ECO:0000313" key="4">
    <source>
        <dbReference type="Proteomes" id="UP000001940"/>
    </source>
</evidence>
<dbReference type="eggNOG" id="ENOG502S02V">
    <property type="taxonomic scope" value="Eukaryota"/>
</dbReference>
<dbReference type="GO" id="GO:0032259">
    <property type="term" value="P:methylation"/>
    <property type="evidence" value="ECO:0007669"/>
    <property type="project" value="UniProtKB-KW"/>
</dbReference>
<dbReference type="EMBL" id="BX284604">
    <property type="protein sequence ID" value="CAA22063.2"/>
    <property type="molecule type" value="Genomic_DNA"/>
</dbReference>
<dbReference type="HOGENOM" id="CLU_074434_0_0_1"/>
<proteinExistence type="predicted"/>
<dbReference type="OMA" id="MIDSESR"/>
<dbReference type="WormBase" id="Y40H7A.3a">
    <property type="protein sequence ID" value="CE40631"/>
    <property type="gene ID" value="WBGene00012743"/>
</dbReference>
<dbReference type="ExpressionAtlas" id="Q9XWA3">
    <property type="expression patterns" value="baseline"/>
</dbReference>
<dbReference type="UCSC" id="Y40H7A.3">
    <property type="organism name" value="c. elegans"/>
</dbReference>
<dbReference type="PANTHER" id="PTHR32026:SF9">
    <property type="entry name" value="METHYLTRANSFERASE DOMAIN-CONTAINING PROTEIN"/>
    <property type="match status" value="1"/>
</dbReference>
<dbReference type="CTD" id="189802"/>
<dbReference type="AGR" id="WB:WBGene00012743"/>